<dbReference type="SUPFAM" id="SSF56300">
    <property type="entry name" value="Metallo-dependent phosphatases"/>
    <property type="match status" value="1"/>
</dbReference>
<comment type="caution">
    <text evidence="2">The sequence shown here is derived from an EMBL/GenBank/DDBJ whole genome shotgun (WGS) entry which is preliminary data.</text>
</comment>
<feature type="domain" description="Calcineurin-like phosphoesterase" evidence="1">
    <location>
        <begin position="3"/>
        <end position="176"/>
    </location>
</feature>
<name>A0A6N9T7V9_9HYPH</name>
<dbReference type="AlphaFoldDB" id="A0A6N9T7V9"/>
<dbReference type="InterPro" id="IPR004843">
    <property type="entry name" value="Calcineurin-like_PHP"/>
</dbReference>
<dbReference type="GO" id="GO:0016787">
    <property type="term" value="F:hydrolase activity"/>
    <property type="evidence" value="ECO:0007669"/>
    <property type="project" value="InterPro"/>
</dbReference>
<protein>
    <submittedName>
        <fullName evidence="2">Metallophosphoesterase</fullName>
    </submittedName>
</protein>
<evidence type="ECO:0000313" key="3">
    <source>
        <dbReference type="Proteomes" id="UP000469011"/>
    </source>
</evidence>
<dbReference type="EMBL" id="JAAAMG010000028">
    <property type="protein sequence ID" value="NDW07360.1"/>
    <property type="molecule type" value="Genomic_DNA"/>
</dbReference>
<reference evidence="2 3" key="1">
    <citation type="submission" date="2020-01" db="EMBL/GenBank/DDBJ databases">
        <title>Jiella pacifica sp. nov.</title>
        <authorList>
            <person name="Xue Z."/>
            <person name="Zhu S."/>
            <person name="Chen J."/>
            <person name="Yang J."/>
        </authorList>
    </citation>
    <scope>NUCLEOTIDE SEQUENCE [LARGE SCALE GENOMIC DNA]</scope>
    <source>
        <strain evidence="2 3">40Bstr34</strain>
    </source>
</reference>
<evidence type="ECO:0000259" key="1">
    <source>
        <dbReference type="Pfam" id="PF00149"/>
    </source>
</evidence>
<accession>A0A6N9T7V9</accession>
<dbReference type="Proteomes" id="UP000469011">
    <property type="component" value="Unassembled WGS sequence"/>
</dbReference>
<organism evidence="2 3">
    <name type="scientific">Jiella pacifica</name>
    <dbReference type="NCBI Taxonomy" id="2696469"/>
    <lineage>
        <taxon>Bacteria</taxon>
        <taxon>Pseudomonadati</taxon>
        <taxon>Pseudomonadota</taxon>
        <taxon>Alphaproteobacteria</taxon>
        <taxon>Hyphomicrobiales</taxon>
        <taxon>Aurantimonadaceae</taxon>
        <taxon>Jiella</taxon>
    </lineage>
</organism>
<keyword evidence="3" id="KW-1185">Reference proteome</keyword>
<dbReference type="RefSeq" id="WP_163465818.1">
    <property type="nucleotide sequence ID" value="NZ_JAAAMG010000028.1"/>
</dbReference>
<evidence type="ECO:0000313" key="2">
    <source>
        <dbReference type="EMBL" id="NDW07360.1"/>
    </source>
</evidence>
<sequence>MIRTFFTADHHFGHEGVIRMSGRPFASIDEMNRELVARWNAVVAPGDTVWHLGDFSYKMPIVDAEKIFRLLNGRKYLVVGNHDRASVREWPWESVHDLHEIAVDGRRVVICHYPLAEWPGFFRDAIHLFGHVHGNRQVAGAVDVGVDNWDFRPVSLDEILARRTPPPIPTRTLEAWERSFIEQAKAEAERRALDEVLGQRVDQSGWRIARRVADLSDDEMRAILDARVPDGGDDK</sequence>
<dbReference type="Pfam" id="PF00149">
    <property type="entry name" value="Metallophos"/>
    <property type="match status" value="1"/>
</dbReference>
<gene>
    <name evidence="2" type="ORF">GTK09_23370</name>
</gene>
<proteinExistence type="predicted"/>
<dbReference type="InterPro" id="IPR029052">
    <property type="entry name" value="Metallo-depent_PP-like"/>
</dbReference>
<dbReference type="Gene3D" id="3.60.21.10">
    <property type="match status" value="1"/>
</dbReference>